<dbReference type="GO" id="GO:0010420">
    <property type="term" value="F:polyprenyldihydroxybenzoate methyltransferase activity"/>
    <property type="evidence" value="ECO:0007669"/>
    <property type="project" value="TreeGrafter"/>
</dbReference>
<dbReference type="InterPro" id="IPR029063">
    <property type="entry name" value="SAM-dependent_MTases_sf"/>
</dbReference>
<evidence type="ECO:0000313" key="3">
    <source>
        <dbReference type="Proteomes" id="UP000494165"/>
    </source>
</evidence>
<sequence length="292" mass="33072">MMSKIRDLENGKICNYFFFFPGNMHKAQLYSSANALQTRDAAAALSLYRDAMSWPDECDVLDVGCGSGDVTSQLLLPALKSYSSLTGVDVSQQMVKYAMSKYQQPNVTFRYLDIVAPDFRPRDLFPRGFHKVFSFYCLHWISDQKLAFSNLSELLLPGGELLVVFLASAPLFTIYERLAKDSTWSRYMKDVSKFVSPYQHVANPEDELKSHLLDSGLQVKDCKCILQHFSYPSAVALKNAIKAVNPFLDRIPKDQQEDYLNDYIFEYGDMGYINNDGTIAANYKVLVAFAAK</sequence>
<dbReference type="CDD" id="cd02440">
    <property type="entry name" value="AdoMet_MTases"/>
    <property type="match status" value="1"/>
</dbReference>
<dbReference type="Gene3D" id="3.40.50.150">
    <property type="entry name" value="Vaccinia Virus protein VP39"/>
    <property type="match status" value="1"/>
</dbReference>
<feature type="domain" description="Methyltransferase" evidence="1">
    <location>
        <begin position="60"/>
        <end position="159"/>
    </location>
</feature>
<dbReference type="PANTHER" id="PTHR43464:SF23">
    <property type="entry name" value="JUVENILE HORMONE ACID O-METHYLTRANSFERASE"/>
    <property type="match status" value="1"/>
</dbReference>
<dbReference type="SUPFAM" id="SSF53335">
    <property type="entry name" value="S-adenosyl-L-methionine-dependent methyltransferases"/>
    <property type="match status" value="1"/>
</dbReference>
<evidence type="ECO:0000313" key="2">
    <source>
        <dbReference type="EMBL" id="CAB3362195.1"/>
    </source>
</evidence>
<protein>
    <recommendedName>
        <fullName evidence="1">Methyltransferase domain-containing protein</fullName>
    </recommendedName>
</protein>
<dbReference type="OrthoDB" id="66144at2759"/>
<dbReference type="InterPro" id="IPR041698">
    <property type="entry name" value="Methyltransf_25"/>
</dbReference>
<dbReference type="PANTHER" id="PTHR43464">
    <property type="entry name" value="METHYLTRANSFERASE"/>
    <property type="match status" value="1"/>
</dbReference>
<dbReference type="Pfam" id="PF13649">
    <property type="entry name" value="Methyltransf_25"/>
    <property type="match status" value="1"/>
</dbReference>
<dbReference type="AlphaFoldDB" id="A0A8S1C2M7"/>
<reference evidence="2 3" key="1">
    <citation type="submission" date="2020-04" db="EMBL/GenBank/DDBJ databases">
        <authorList>
            <person name="Alioto T."/>
            <person name="Alioto T."/>
            <person name="Gomez Garrido J."/>
        </authorList>
    </citation>
    <scope>NUCLEOTIDE SEQUENCE [LARGE SCALE GENOMIC DNA]</scope>
</reference>
<organism evidence="2 3">
    <name type="scientific">Cloeon dipterum</name>
    <dbReference type="NCBI Taxonomy" id="197152"/>
    <lineage>
        <taxon>Eukaryota</taxon>
        <taxon>Metazoa</taxon>
        <taxon>Ecdysozoa</taxon>
        <taxon>Arthropoda</taxon>
        <taxon>Hexapoda</taxon>
        <taxon>Insecta</taxon>
        <taxon>Pterygota</taxon>
        <taxon>Palaeoptera</taxon>
        <taxon>Ephemeroptera</taxon>
        <taxon>Pisciforma</taxon>
        <taxon>Baetidae</taxon>
        <taxon>Cloeon</taxon>
    </lineage>
</organism>
<dbReference type="EMBL" id="CADEPI010000008">
    <property type="protein sequence ID" value="CAB3362195.1"/>
    <property type="molecule type" value="Genomic_DNA"/>
</dbReference>
<keyword evidence="3" id="KW-1185">Reference proteome</keyword>
<accession>A0A8S1C2M7</accession>
<dbReference type="Proteomes" id="UP000494165">
    <property type="component" value="Unassembled WGS sequence"/>
</dbReference>
<comment type="caution">
    <text evidence="2">The sequence shown here is derived from an EMBL/GenBank/DDBJ whole genome shotgun (WGS) entry which is preliminary data.</text>
</comment>
<name>A0A8S1C2M7_9INSE</name>
<proteinExistence type="predicted"/>
<evidence type="ECO:0000259" key="1">
    <source>
        <dbReference type="Pfam" id="PF13649"/>
    </source>
</evidence>
<gene>
    <name evidence="2" type="ORF">CLODIP_2_CD05023</name>
</gene>